<feature type="transmembrane region" description="Helical" evidence="9">
    <location>
        <begin position="436"/>
        <end position="457"/>
    </location>
</feature>
<evidence type="ECO:0000256" key="7">
    <source>
        <dbReference type="ARBA" id="ARBA00022989"/>
    </source>
</evidence>
<dbReference type="InterPro" id="IPR004667">
    <property type="entry name" value="ADP_ATP_car_bac_type"/>
</dbReference>
<organism evidence="11 12">
    <name type="scientific">Cyclotella atomus</name>
    <dbReference type="NCBI Taxonomy" id="382360"/>
    <lineage>
        <taxon>Eukaryota</taxon>
        <taxon>Sar</taxon>
        <taxon>Stramenopiles</taxon>
        <taxon>Ochrophyta</taxon>
        <taxon>Bacillariophyta</taxon>
        <taxon>Coscinodiscophyceae</taxon>
        <taxon>Thalassiosirophycidae</taxon>
        <taxon>Stephanodiscales</taxon>
        <taxon>Stephanodiscaceae</taxon>
        <taxon>Cyclotella</taxon>
    </lineage>
</organism>
<dbReference type="InterPro" id="IPR036259">
    <property type="entry name" value="MFS_trans_sf"/>
</dbReference>
<feature type="transmembrane region" description="Helical" evidence="9">
    <location>
        <begin position="156"/>
        <end position="177"/>
    </location>
</feature>
<feature type="region of interest" description="Disordered" evidence="10">
    <location>
        <begin position="15"/>
        <end position="48"/>
    </location>
</feature>
<feature type="transmembrane region" description="Helical" evidence="9">
    <location>
        <begin position="385"/>
        <end position="405"/>
    </location>
</feature>
<keyword evidence="5 9" id="KW-0547">Nucleotide-binding</keyword>
<keyword evidence="3 9" id="KW-0813">Transport</keyword>
<dbReference type="PANTHER" id="PTHR31187">
    <property type="match status" value="1"/>
</dbReference>
<keyword evidence="12" id="KW-1185">Reference proteome</keyword>
<dbReference type="EMBL" id="JALLPJ020000718">
    <property type="protein sequence ID" value="KAL3784672.1"/>
    <property type="molecule type" value="Genomic_DNA"/>
</dbReference>
<comment type="similarity">
    <text evidence="2 9">Belongs to the ADP/ATP translocase tlc family.</text>
</comment>
<sequence>MNIIRSRKMSVRRAAATAERHVAEDEHARDTASKHGDSSHKVNGRKSMETSHSSTCFIKHRDVSLLRSKRFKAVLSMSCSLAIHLGGYELSRAAVMALFTSDGLGFGKSHTTKSVGHSEGGLSALPMAVGCVSPFSVALLYFYGKTLNHGGPRHALRIHTMVCAAAQIICGSILGSLSQLIELKDNRAADIPVKGLLFGVEEPSSFKCICSVTAEEGTKAFAPIAGLGSIGSTLAAVMVSTLVERSGLIGLLYMAGASFVLSAAFADVAFGIARKNGFEPKGDADKQGDEDFANEPTKQSLLDEKDDSINSKSSTVNSSTSRCCKKNNIFQQAHTLFQRVPVLGALFVEVIISQCLSSLVNYIYLYKLKTTITDDSLRAGWSGNFYAWINGISGVLQFFIIPIMLKLVEAHRIWLLMPSIMLCCTIFQFSNVSHSSLFAVSASFFAIKTMEYSLRGAANEMLYASLDYESRYLGKKVISLVAGKFGKSAMAVGLSIAMMVYGDRTDVMWYLLATAVVFSFVWLFSSMRLHALIEKNNT</sequence>
<feature type="transmembrane region" description="Helical" evidence="9">
    <location>
        <begin position="249"/>
        <end position="273"/>
    </location>
</feature>
<name>A0ABD3PAD7_9STRA</name>
<evidence type="ECO:0000256" key="8">
    <source>
        <dbReference type="ARBA" id="ARBA00023136"/>
    </source>
</evidence>
<feature type="transmembrane region" description="Helical" evidence="9">
    <location>
        <begin position="477"/>
        <end position="501"/>
    </location>
</feature>
<evidence type="ECO:0000256" key="5">
    <source>
        <dbReference type="ARBA" id="ARBA00022741"/>
    </source>
</evidence>
<accession>A0ABD3PAD7</accession>
<evidence type="ECO:0000256" key="2">
    <source>
        <dbReference type="ARBA" id="ARBA00007127"/>
    </source>
</evidence>
<keyword evidence="8 9" id="KW-0472">Membrane</keyword>
<proteinExistence type="inferred from homology"/>
<evidence type="ECO:0000256" key="1">
    <source>
        <dbReference type="ARBA" id="ARBA00004141"/>
    </source>
</evidence>
<evidence type="ECO:0000256" key="6">
    <source>
        <dbReference type="ARBA" id="ARBA00022840"/>
    </source>
</evidence>
<reference evidence="11 12" key="1">
    <citation type="submission" date="2024-10" db="EMBL/GenBank/DDBJ databases">
        <title>Updated reference genomes for cyclostephanoid diatoms.</title>
        <authorList>
            <person name="Roberts W.R."/>
            <person name="Alverson A.J."/>
        </authorList>
    </citation>
    <scope>NUCLEOTIDE SEQUENCE [LARGE SCALE GENOMIC DNA]</scope>
    <source>
        <strain evidence="11 12">AJA010-31</strain>
    </source>
</reference>
<evidence type="ECO:0000256" key="3">
    <source>
        <dbReference type="ARBA" id="ARBA00022448"/>
    </source>
</evidence>
<keyword evidence="6 9" id="KW-0067">ATP-binding</keyword>
<feature type="transmembrane region" description="Helical" evidence="9">
    <location>
        <begin position="342"/>
        <end position="365"/>
    </location>
</feature>
<gene>
    <name evidence="11" type="ORF">ACHAWO_004887</name>
</gene>
<dbReference type="AlphaFoldDB" id="A0ABD3PAD7"/>
<dbReference type="PANTHER" id="PTHR31187:SF1">
    <property type="entry name" value="ADP,ATP CARRIER PROTEIN 1"/>
    <property type="match status" value="1"/>
</dbReference>
<dbReference type="GO" id="GO:0016020">
    <property type="term" value="C:membrane"/>
    <property type="evidence" value="ECO:0007669"/>
    <property type="project" value="UniProtKB-SubCell"/>
</dbReference>
<dbReference type="SUPFAM" id="SSF103473">
    <property type="entry name" value="MFS general substrate transporter"/>
    <property type="match status" value="1"/>
</dbReference>
<evidence type="ECO:0000256" key="10">
    <source>
        <dbReference type="SAM" id="MobiDB-lite"/>
    </source>
</evidence>
<evidence type="ECO:0000256" key="4">
    <source>
        <dbReference type="ARBA" id="ARBA00022692"/>
    </source>
</evidence>
<dbReference type="Proteomes" id="UP001530400">
    <property type="component" value="Unassembled WGS sequence"/>
</dbReference>
<comment type="subcellular location">
    <subcellularLocation>
        <location evidence="1 9">Membrane</location>
        <topology evidence="1 9">Multi-pass membrane protein</topology>
    </subcellularLocation>
</comment>
<evidence type="ECO:0000313" key="12">
    <source>
        <dbReference type="Proteomes" id="UP001530400"/>
    </source>
</evidence>
<keyword evidence="7 9" id="KW-1133">Transmembrane helix</keyword>
<protein>
    <recommendedName>
        <fullName evidence="9">ADP,ATP carrier protein</fullName>
    </recommendedName>
</protein>
<comment type="caution">
    <text evidence="11">The sequence shown here is derived from an EMBL/GenBank/DDBJ whole genome shotgun (WGS) entry which is preliminary data.</text>
</comment>
<keyword evidence="4 9" id="KW-0812">Transmembrane</keyword>
<feature type="transmembrane region" description="Helical" evidence="9">
    <location>
        <begin position="221"/>
        <end position="243"/>
    </location>
</feature>
<feature type="compositionally biased region" description="Basic and acidic residues" evidence="10">
    <location>
        <begin position="18"/>
        <end position="40"/>
    </location>
</feature>
<evidence type="ECO:0000256" key="9">
    <source>
        <dbReference type="RuleBase" id="RU363121"/>
    </source>
</evidence>
<evidence type="ECO:0000313" key="11">
    <source>
        <dbReference type="EMBL" id="KAL3784672.1"/>
    </source>
</evidence>
<dbReference type="GO" id="GO:0005524">
    <property type="term" value="F:ATP binding"/>
    <property type="evidence" value="ECO:0007669"/>
    <property type="project" value="UniProtKB-KW"/>
</dbReference>
<feature type="transmembrane region" description="Helical" evidence="9">
    <location>
        <begin position="122"/>
        <end position="144"/>
    </location>
</feature>
<dbReference type="Pfam" id="PF03219">
    <property type="entry name" value="TLC"/>
    <property type="match status" value="1"/>
</dbReference>
<feature type="transmembrane region" description="Helical" evidence="9">
    <location>
        <begin position="507"/>
        <end position="525"/>
    </location>
</feature>